<dbReference type="GO" id="GO:0046872">
    <property type="term" value="F:metal ion binding"/>
    <property type="evidence" value="ECO:0007669"/>
    <property type="project" value="UniProtKB-KW"/>
</dbReference>
<evidence type="ECO:0000256" key="4">
    <source>
        <dbReference type="ARBA" id="ARBA00023014"/>
    </source>
</evidence>
<evidence type="ECO:0000259" key="8">
    <source>
        <dbReference type="PROSITE" id="PS51296"/>
    </source>
</evidence>
<feature type="transmembrane region" description="Helical" evidence="7">
    <location>
        <begin position="29"/>
        <end position="54"/>
    </location>
</feature>
<dbReference type="Proteomes" id="UP000242015">
    <property type="component" value="Unassembled WGS sequence"/>
</dbReference>
<keyword evidence="7" id="KW-1133">Transmembrane helix</keyword>
<dbReference type="AlphaFoldDB" id="A0A2R6C6J2"/>
<dbReference type="InterPro" id="IPR005805">
    <property type="entry name" value="Rieske_Fe-S_prot_C"/>
</dbReference>
<dbReference type="PANTHER" id="PTHR10134">
    <property type="entry name" value="CYTOCHROME B-C1 COMPLEX SUBUNIT RIESKE, MITOCHONDRIAL"/>
    <property type="match status" value="1"/>
</dbReference>
<keyword evidence="4" id="KW-0411">Iron-sulfur</keyword>
<evidence type="ECO:0000256" key="1">
    <source>
        <dbReference type="ARBA" id="ARBA00022714"/>
    </source>
</evidence>
<evidence type="ECO:0000256" key="7">
    <source>
        <dbReference type="SAM" id="Phobius"/>
    </source>
</evidence>
<protein>
    <recommendedName>
        <fullName evidence="8">Rieske domain-containing protein</fullName>
    </recommendedName>
</protein>
<keyword evidence="1" id="KW-0001">2Fe-2S</keyword>
<feature type="domain" description="Rieske" evidence="8">
    <location>
        <begin position="77"/>
        <end position="181"/>
    </location>
</feature>
<dbReference type="InterPro" id="IPR036922">
    <property type="entry name" value="Rieske_2Fe-2S_sf"/>
</dbReference>
<keyword evidence="7" id="KW-0812">Transmembrane</keyword>
<reference evidence="9 10" key="1">
    <citation type="submission" date="2017-04" db="EMBL/GenBank/DDBJ databases">
        <title>Novel microbial lineages endemic to geothermal iron-oxide mats fill important gaps in the evolutionary history of Archaea.</title>
        <authorList>
            <person name="Jay Z.J."/>
            <person name="Beam J.P."/>
            <person name="Dlakic M."/>
            <person name="Rusch D.B."/>
            <person name="Kozubal M.A."/>
            <person name="Inskeep W.P."/>
        </authorList>
    </citation>
    <scope>NUCLEOTIDE SEQUENCE [LARGE SCALE GENOMIC DNA]</scope>
    <source>
        <strain evidence="9">BE_D</strain>
    </source>
</reference>
<dbReference type="Pfam" id="PF00355">
    <property type="entry name" value="Rieske"/>
    <property type="match status" value="1"/>
</dbReference>
<comment type="cofactor">
    <cofactor evidence="6">
        <name>[2Fe-2S] cluster</name>
        <dbReference type="ChEBI" id="CHEBI:190135"/>
    </cofactor>
</comment>
<dbReference type="PRINTS" id="PR00162">
    <property type="entry name" value="RIESKE"/>
</dbReference>
<evidence type="ECO:0000313" key="9">
    <source>
        <dbReference type="EMBL" id="PSO06448.1"/>
    </source>
</evidence>
<gene>
    <name evidence="9" type="ORF">B9Q04_16015</name>
</gene>
<evidence type="ECO:0000256" key="3">
    <source>
        <dbReference type="ARBA" id="ARBA00023004"/>
    </source>
</evidence>
<dbReference type="EMBL" id="NEXF01000490">
    <property type="protein sequence ID" value="PSO06448.1"/>
    <property type="molecule type" value="Genomic_DNA"/>
</dbReference>
<keyword evidence="5" id="KW-1015">Disulfide bond</keyword>
<accession>A0A2R6C6J2</accession>
<name>A0A2R6C6J2_9ARCH</name>
<dbReference type="GO" id="GO:0016020">
    <property type="term" value="C:membrane"/>
    <property type="evidence" value="ECO:0007669"/>
    <property type="project" value="InterPro"/>
</dbReference>
<dbReference type="Gene3D" id="2.102.10.10">
    <property type="entry name" value="Rieske [2Fe-2S] iron-sulphur domain"/>
    <property type="match status" value="1"/>
</dbReference>
<evidence type="ECO:0000256" key="5">
    <source>
        <dbReference type="ARBA" id="ARBA00023157"/>
    </source>
</evidence>
<proteinExistence type="predicted"/>
<evidence type="ECO:0000256" key="2">
    <source>
        <dbReference type="ARBA" id="ARBA00022723"/>
    </source>
</evidence>
<dbReference type="GO" id="GO:0051537">
    <property type="term" value="F:2 iron, 2 sulfur cluster binding"/>
    <property type="evidence" value="ECO:0007669"/>
    <property type="project" value="UniProtKB-KW"/>
</dbReference>
<evidence type="ECO:0000313" key="10">
    <source>
        <dbReference type="Proteomes" id="UP000242015"/>
    </source>
</evidence>
<dbReference type="InterPro" id="IPR017941">
    <property type="entry name" value="Rieske_2Fe-2S"/>
</dbReference>
<keyword evidence="2" id="KW-0479">Metal-binding</keyword>
<evidence type="ECO:0000256" key="6">
    <source>
        <dbReference type="ARBA" id="ARBA00034078"/>
    </source>
</evidence>
<comment type="caution">
    <text evidence="9">The sequence shown here is derived from an EMBL/GenBank/DDBJ whole genome shotgun (WGS) entry which is preliminary data.</text>
</comment>
<keyword evidence="3" id="KW-0408">Iron</keyword>
<dbReference type="SUPFAM" id="SSF50022">
    <property type="entry name" value="ISP domain"/>
    <property type="match status" value="1"/>
</dbReference>
<dbReference type="InterPro" id="IPR014349">
    <property type="entry name" value="Rieske_Fe-S_prot"/>
</dbReference>
<keyword evidence="7" id="KW-0472">Membrane</keyword>
<sequence>MVHISVQVGVLEMVNKQKDENEFDPNRRLFVRGVLVGSALLVGGSALGVGRYFVPPAPTLKPFPRVLLGYASEFKVGQPMQYKYPMDNQPCLIVKLGQKAMFGVGPDQDIVSFSNICQHLGCIYLYENSVTACSGTSFPGGHCPCHGSSYNFLENATVICGPAPRPVPRVILEYDPVSDQIWAVGMAPPTVFGFNTGSDNVAYDLIGGSIIPDGSTATLTPAPTG</sequence>
<dbReference type="PROSITE" id="PS51296">
    <property type="entry name" value="RIESKE"/>
    <property type="match status" value="1"/>
</dbReference>
<organism evidence="9 10">
    <name type="scientific">Candidatus Marsarchaeota G2 archaeon BE_D</name>
    <dbReference type="NCBI Taxonomy" id="1978158"/>
    <lineage>
        <taxon>Archaea</taxon>
        <taxon>Candidatus Marsarchaeota</taxon>
        <taxon>Candidatus Marsarchaeota group 2</taxon>
    </lineage>
</organism>